<feature type="compositionally biased region" description="Basic and acidic residues" evidence="5">
    <location>
        <begin position="45"/>
        <end position="61"/>
    </location>
</feature>
<evidence type="ECO:0000256" key="2">
    <source>
        <dbReference type="ARBA" id="ARBA00016007"/>
    </source>
</evidence>
<keyword evidence="3 4" id="KW-0175">Coiled coil</keyword>
<evidence type="ECO:0000313" key="6">
    <source>
        <dbReference type="EMBL" id="CAD5117499.1"/>
    </source>
</evidence>
<dbReference type="PANTHER" id="PTHR31259">
    <property type="entry name" value="ENDOSOME-ASSOCIATED TRAFFICKING REGULATOR 1"/>
    <property type="match status" value="1"/>
</dbReference>
<sequence length="369" mass="41255">MATGGGDENSNPFSYRNFVKHKRFSNNDSTENDESDRNAPVMRLDLVDDEKSSINREDNPSTRRNRQGDNSFSLRKFLKTSSKSSNGHLSKLDLANDLPDFVQDHIPPSPNLSRQVQPGPSNVSLPDFALDSNPSPNHEPPMSNPAATIEPHRTGELPEILSDSQVQRNKDSSINGSLANENLRDYEIRRLREENDELRRQLEEARHCAQTQSKQVSEVLKEMEIIQQREREETAAIESVVQSVENNLDTATKRAQKAETELTQSKQLIKQLNNRLSELQIENRTLRAGKSVQSNEAIKEKVRNASEQLNSAAITAKATLQQLMGGVDQIKLISEVLASVDKITDASIPTDDYVDSKTYTTGAYGESID</sequence>
<dbReference type="GO" id="GO:0032465">
    <property type="term" value="P:regulation of cytokinesis"/>
    <property type="evidence" value="ECO:0007669"/>
    <property type="project" value="TreeGrafter"/>
</dbReference>
<evidence type="ECO:0000256" key="5">
    <source>
        <dbReference type="SAM" id="MobiDB-lite"/>
    </source>
</evidence>
<organism evidence="6 7">
    <name type="scientific">Dimorphilus gyrociliatus</name>
    <dbReference type="NCBI Taxonomy" id="2664684"/>
    <lineage>
        <taxon>Eukaryota</taxon>
        <taxon>Metazoa</taxon>
        <taxon>Spiralia</taxon>
        <taxon>Lophotrochozoa</taxon>
        <taxon>Annelida</taxon>
        <taxon>Polychaeta</taxon>
        <taxon>Polychaeta incertae sedis</taxon>
        <taxon>Dinophilidae</taxon>
        <taxon>Dimorphilus</taxon>
    </lineage>
</organism>
<keyword evidence="7" id="KW-1185">Reference proteome</keyword>
<dbReference type="GO" id="GO:0005769">
    <property type="term" value="C:early endosome"/>
    <property type="evidence" value="ECO:0007669"/>
    <property type="project" value="TreeGrafter"/>
</dbReference>
<comment type="caution">
    <text evidence="6">The sequence shown here is derived from an EMBL/GenBank/DDBJ whole genome shotgun (WGS) entry which is preliminary data.</text>
</comment>
<dbReference type="GO" id="GO:0030496">
    <property type="term" value="C:midbody"/>
    <property type="evidence" value="ECO:0007669"/>
    <property type="project" value="TreeGrafter"/>
</dbReference>
<evidence type="ECO:0000313" key="7">
    <source>
        <dbReference type="Proteomes" id="UP000549394"/>
    </source>
</evidence>
<dbReference type="EMBL" id="CAJFCJ010000007">
    <property type="protein sequence ID" value="CAD5117499.1"/>
    <property type="molecule type" value="Genomic_DNA"/>
</dbReference>
<evidence type="ECO:0000256" key="1">
    <source>
        <dbReference type="ARBA" id="ARBA00007791"/>
    </source>
</evidence>
<dbReference type="InterPro" id="IPR026757">
    <property type="entry name" value="ENTR1"/>
</dbReference>
<dbReference type="GO" id="GO:0045724">
    <property type="term" value="P:positive regulation of cilium assembly"/>
    <property type="evidence" value="ECO:0007669"/>
    <property type="project" value="TreeGrafter"/>
</dbReference>
<feature type="compositionally biased region" description="Polar residues" evidence="5">
    <location>
        <begin position="111"/>
        <end position="124"/>
    </location>
</feature>
<evidence type="ECO:0000256" key="3">
    <source>
        <dbReference type="ARBA" id="ARBA00023054"/>
    </source>
</evidence>
<accession>A0A7I8VQD3</accession>
<feature type="coiled-coil region" evidence="4">
    <location>
        <begin position="241"/>
        <end position="315"/>
    </location>
</feature>
<feature type="region of interest" description="Disordered" evidence="5">
    <location>
        <begin position="100"/>
        <end position="150"/>
    </location>
</feature>
<dbReference type="GO" id="GO:0005813">
    <property type="term" value="C:centrosome"/>
    <property type="evidence" value="ECO:0007669"/>
    <property type="project" value="TreeGrafter"/>
</dbReference>
<dbReference type="Proteomes" id="UP000549394">
    <property type="component" value="Unassembled WGS sequence"/>
</dbReference>
<feature type="coiled-coil region" evidence="4">
    <location>
        <begin position="188"/>
        <end position="215"/>
    </location>
</feature>
<comment type="similarity">
    <text evidence="1">Belongs to the ENTR1 family.</text>
</comment>
<name>A0A7I8VQD3_9ANNE</name>
<reference evidence="6 7" key="1">
    <citation type="submission" date="2020-08" db="EMBL/GenBank/DDBJ databases">
        <authorList>
            <person name="Hejnol A."/>
        </authorList>
    </citation>
    <scope>NUCLEOTIDE SEQUENCE [LARGE SCALE GENOMIC DNA]</scope>
</reference>
<dbReference type="PANTHER" id="PTHR31259:SF3">
    <property type="entry name" value="ENDOSOME-ASSOCIATED-TRAFFICKING REGULATOR 1"/>
    <property type="match status" value="1"/>
</dbReference>
<dbReference type="GO" id="GO:0036064">
    <property type="term" value="C:ciliary basal body"/>
    <property type="evidence" value="ECO:0007669"/>
    <property type="project" value="TreeGrafter"/>
</dbReference>
<feature type="region of interest" description="Disordered" evidence="5">
    <location>
        <begin position="1"/>
        <end position="72"/>
    </location>
</feature>
<dbReference type="GO" id="GO:0055037">
    <property type="term" value="C:recycling endosome"/>
    <property type="evidence" value="ECO:0007669"/>
    <property type="project" value="TreeGrafter"/>
</dbReference>
<protein>
    <recommendedName>
        <fullName evidence="2">Endosome-associated-trafficking regulator 1</fullName>
    </recommendedName>
</protein>
<gene>
    <name evidence="6" type="ORF">DGYR_LOCUS6020</name>
</gene>
<proteinExistence type="inferred from homology"/>
<dbReference type="GO" id="GO:1903566">
    <property type="term" value="P:positive regulation of protein localization to cilium"/>
    <property type="evidence" value="ECO:0007669"/>
    <property type="project" value="TreeGrafter"/>
</dbReference>
<dbReference type="OrthoDB" id="6499155at2759"/>
<evidence type="ECO:0000256" key="4">
    <source>
        <dbReference type="SAM" id="Coils"/>
    </source>
</evidence>
<dbReference type="AlphaFoldDB" id="A0A7I8VQD3"/>